<dbReference type="PANTHER" id="PTHR33873">
    <property type="entry name" value="TRANSCRIPTION FACTOR VOZ1"/>
    <property type="match status" value="1"/>
</dbReference>
<comment type="caution">
    <text evidence="1">The sequence shown here is derived from an EMBL/GenBank/DDBJ whole genome shotgun (WGS) entry which is preliminary data.</text>
</comment>
<evidence type="ECO:0000313" key="1">
    <source>
        <dbReference type="EMBL" id="THU64739.1"/>
    </source>
</evidence>
<dbReference type="GO" id="GO:0043565">
    <property type="term" value="F:sequence-specific DNA binding"/>
    <property type="evidence" value="ECO:0007669"/>
    <property type="project" value="TreeGrafter"/>
</dbReference>
<dbReference type="GO" id="GO:0048578">
    <property type="term" value="P:positive regulation of long-day photoperiodism, flowering"/>
    <property type="evidence" value="ECO:0007669"/>
    <property type="project" value="InterPro"/>
</dbReference>
<evidence type="ECO:0008006" key="3">
    <source>
        <dbReference type="Google" id="ProtNLM"/>
    </source>
</evidence>
<name>A0A4S8JRN6_MUSBA</name>
<accession>A0A4S8JRN6</accession>
<dbReference type="GO" id="GO:0045893">
    <property type="term" value="P:positive regulation of DNA-templated transcription"/>
    <property type="evidence" value="ECO:0007669"/>
    <property type="project" value="TreeGrafter"/>
</dbReference>
<reference evidence="1 2" key="1">
    <citation type="journal article" date="2019" name="Nat. Plants">
        <title>Genome sequencing of Musa balbisiana reveals subgenome evolution and function divergence in polyploid bananas.</title>
        <authorList>
            <person name="Yao X."/>
        </authorList>
    </citation>
    <scope>NUCLEOTIDE SEQUENCE [LARGE SCALE GENOMIC DNA]</scope>
    <source>
        <strain evidence="2">cv. DH-PKW</strain>
        <tissue evidence="1">Leaves</tissue>
    </source>
</reference>
<protein>
    <recommendedName>
        <fullName evidence="3">Transcription factor VOZ1</fullName>
    </recommendedName>
</protein>
<dbReference type="Proteomes" id="UP000317650">
    <property type="component" value="Chromosome 1"/>
</dbReference>
<sequence length="291" mass="33115">MGTGCKSASHHLLRDKARNRVDDLQSAIKDCRAADVAVLTEQVHQRLRECWAELNQPSPATSLQTLCLLQLSEEEDDATSKLAELAFGNTPKPEQVELQQADVGAAHGGQAVNFQEMCCQLFALRLLHFFHATLAINEDLPGMMPVLRLGGIDLKDGPLFAALSAKIQGKNVGIPVREGAATASQLVHPFENYTVWRSLREWLFFDKPRRAFERGNRKHSSLPDYNGRGWHESRKQALKEYGWFKRSYYMDPQPLTHYEWHLYEYEINDSEAFALYRLEFKLIDPKKSGKA</sequence>
<proteinExistence type="predicted"/>
<dbReference type="GO" id="GO:0005634">
    <property type="term" value="C:nucleus"/>
    <property type="evidence" value="ECO:0007669"/>
    <property type="project" value="TreeGrafter"/>
</dbReference>
<keyword evidence="2" id="KW-1185">Reference proteome</keyword>
<dbReference type="EMBL" id="PYDT01000004">
    <property type="protein sequence ID" value="THU64739.1"/>
    <property type="molecule type" value="Genomic_DNA"/>
</dbReference>
<evidence type="ECO:0000313" key="2">
    <source>
        <dbReference type="Proteomes" id="UP000317650"/>
    </source>
</evidence>
<dbReference type="InterPro" id="IPR039277">
    <property type="entry name" value="VOZ1/VOZ2"/>
</dbReference>
<organism evidence="1 2">
    <name type="scientific">Musa balbisiana</name>
    <name type="common">Banana</name>
    <dbReference type="NCBI Taxonomy" id="52838"/>
    <lineage>
        <taxon>Eukaryota</taxon>
        <taxon>Viridiplantae</taxon>
        <taxon>Streptophyta</taxon>
        <taxon>Embryophyta</taxon>
        <taxon>Tracheophyta</taxon>
        <taxon>Spermatophyta</taxon>
        <taxon>Magnoliopsida</taxon>
        <taxon>Liliopsida</taxon>
        <taxon>Zingiberales</taxon>
        <taxon>Musaceae</taxon>
        <taxon>Musa</taxon>
    </lineage>
</organism>
<dbReference type="AlphaFoldDB" id="A0A4S8JRN6"/>
<gene>
    <name evidence="1" type="ORF">C4D60_Mb01t29610</name>
</gene>
<dbReference type="PANTHER" id="PTHR33873:SF15">
    <property type="entry name" value="TRANSCRIPTION FACTOR VOZ2"/>
    <property type="match status" value="1"/>
</dbReference>